<sequence>MKHINIHALDSLRQLLLDPLTRPHWDQLHKQYINSNDLSFKTLVVEKICTQIPQTGLIGFYRGVFLAHILDQEKWKRDAAIALLGLRPVNVDRIMAFLNFENAVSIYEANANHGLNTRAEQLQFPQLLKLATDAIKLKTKVELNLNSKRIAVYSMQINDGRHPPTTLLFDHAHLLKRLGYEVHVFSAQELDIPQSSHYLSNSGYLVNWPFDSKLQHDAEFNQSLDVTITTSSLSLLTRYEQIISKMIEFSPSLIFFVGDSSPLIEFLFQIFPTLALNTNSNAPLGHSDLWLAANEKHLRTAQFTNTTAFHYPNRIKLPAQAEGLKTKAPTSKVVLITVGSRLAVEIRDEWAKKMLALMESHPQLEWKLIGGQGVLPEVLAAANERITAIPFTPNVGEHLATADIYVNPRRVGGGFSVAEAMAFSLPVLCYSETDGGDKLLEHAVDSDQAYFDLLTHLIHSHDDRIKFGAQLKEMFDQNLSLSNAAPRLQLAIQQAKQNALLRFSKNIDDGPSADAKGLDSPIS</sequence>
<dbReference type="Proteomes" id="UP001181355">
    <property type="component" value="Chromosome"/>
</dbReference>
<protein>
    <submittedName>
        <fullName evidence="1">Glycosyltransferase</fullName>
        <ecNumber evidence="1">2.4.-.-</ecNumber>
    </submittedName>
</protein>
<keyword evidence="2" id="KW-1185">Reference proteome</keyword>
<name>A0ABY9RGA8_9BURK</name>
<dbReference type="EC" id="2.4.-.-" evidence="1"/>
<reference evidence="1" key="1">
    <citation type="submission" date="2023-09" db="EMBL/GenBank/DDBJ databases">
        <title>Undibacterium sp. 20NA77.5 isolated from freshwater.</title>
        <authorList>
            <person name="Le V."/>
            <person name="Ko S.-R."/>
            <person name="Ahn C.-Y."/>
            <person name="Oh H.-M."/>
        </authorList>
    </citation>
    <scope>NUCLEOTIDE SEQUENCE</scope>
    <source>
        <strain evidence="1">20NA77.5</strain>
    </source>
</reference>
<dbReference type="EMBL" id="CP133720">
    <property type="protein sequence ID" value="WMW79888.1"/>
    <property type="molecule type" value="Genomic_DNA"/>
</dbReference>
<accession>A0ABY9RGA8</accession>
<dbReference type="RefSeq" id="WP_309481381.1">
    <property type="nucleotide sequence ID" value="NZ_CP133720.1"/>
</dbReference>
<gene>
    <name evidence="1" type="ORF">RF679_14710</name>
</gene>
<dbReference type="Gene3D" id="3.40.50.2000">
    <property type="entry name" value="Glycogen Phosphorylase B"/>
    <property type="match status" value="1"/>
</dbReference>
<keyword evidence="1" id="KW-0808">Transferase</keyword>
<evidence type="ECO:0000313" key="1">
    <source>
        <dbReference type="EMBL" id="WMW79888.1"/>
    </source>
</evidence>
<keyword evidence="1" id="KW-0328">Glycosyltransferase</keyword>
<organism evidence="1 2">
    <name type="scientific">Undibacterium cyanobacteriorum</name>
    <dbReference type="NCBI Taxonomy" id="3073561"/>
    <lineage>
        <taxon>Bacteria</taxon>
        <taxon>Pseudomonadati</taxon>
        <taxon>Pseudomonadota</taxon>
        <taxon>Betaproteobacteria</taxon>
        <taxon>Burkholderiales</taxon>
        <taxon>Oxalobacteraceae</taxon>
        <taxon>Undibacterium</taxon>
    </lineage>
</organism>
<dbReference type="Pfam" id="PF13692">
    <property type="entry name" value="Glyco_trans_1_4"/>
    <property type="match status" value="1"/>
</dbReference>
<dbReference type="SUPFAM" id="SSF53756">
    <property type="entry name" value="UDP-Glycosyltransferase/glycogen phosphorylase"/>
    <property type="match status" value="1"/>
</dbReference>
<evidence type="ECO:0000313" key="2">
    <source>
        <dbReference type="Proteomes" id="UP001181355"/>
    </source>
</evidence>
<dbReference type="GO" id="GO:0016757">
    <property type="term" value="F:glycosyltransferase activity"/>
    <property type="evidence" value="ECO:0007669"/>
    <property type="project" value="UniProtKB-KW"/>
</dbReference>
<proteinExistence type="predicted"/>